<dbReference type="OrthoDB" id="1773at2759"/>
<dbReference type="GO" id="GO:0047777">
    <property type="term" value="F:(S)-citramalyl-CoA lyase activity"/>
    <property type="evidence" value="ECO:0007669"/>
    <property type="project" value="TreeGrafter"/>
</dbReference>
<organism evidence="3 4">
    <name type="scientific">Protopolystoma xenopodis</name>
    <dbReference type="NCBI Taxonomy" id="117903"/>
    <lineage>
        <taxon>Eukaryota</taxon>
        <taxon>Metazoa</taxon>
        <taxon>Spiralia</taxon>
        <taxon>Lophotrochozoa</taxon>
        <taxon>Platyhelminthes</taxon>
        <taxon>Monogenea</taxon>
        <taxon>Polyopisthocotylea</taxon>
        <taxon>Polystomatidea</taxon>
        <taxon>Polystomatidae</taxon>
        <taxon>Protopolystoma</taxon>
    </lineage>
</organism>
<proteinExistence type="predicted"/>
<name>A0A448XNB6_9PLAT</name>
<dbReference type="Pfam" id="PF03328">
    <property type="entry name" value="HpcH_HpaI"/>
    <property type="match status" value="1"/>
</dbReference>
<dbReference type="SUPFAM" id="SSF51621">
    <property type="entry name" value="Phosphoenolpyruvate/pyruvate domain"/>
    <property type="match status" value="1"/>
</dbReference>
<protein>
    <recommendedName>
        <fullName evidence="2">HpcH/HpaI aldolase/citrate lyase domain-containing protein</fullName>
    </recommendedName>
</protein>
<dbReference type="InterPro" id="IPR040442">
    <property type="entry name" value="Pyrv_kinase-like_dom_sf"/>
</dbReference>
<dbReference type="PANTHER" id="PTHR11105">
    <property type="entry name" value="CITRATE LYASE SUBUNIT BETA-RELATED"/>
    <property type="match status" value="1"/>
</dbReference>
<keyword evidence="4" id="KW-1185">Reference proteome</keyword>
<evidence type="ECO:0000256" key="1">
    <source>
        <dbReference type="ARBA" id="ARBA00022723"/>
    </source>
</evidence>
<reference evidence="3" key="1">
    <citation type="submission" date="2018-11" db="EMBL/GenBank/DDBJ databases">
        <authorList>
            <consortium name="Pathogen Informatics"/>
        </authorList>
    </citation>
    <scope>NUCLEOTIDE SEQUENCE</scope>
</reference>
<feature type="domain" description="HpcH/HpaI aldolase/citrate lyase" evidence="2">
    <location>
        <begin position="4"/>
        <end position="86"/>
    </location>
</feature>
<dbReference type="GO" id="GO:0106064">
    <property type="term" value="P:regulation of cobalamin metabolic process"/>
    <property type="evidence" value="ECO:0007669"/>
    <property type="project" value="TreeGrafter"/>
</dbReference>
<dbReference type="AlphaFoldDB" id="A0A448XNB6"/>
<dbReference type="InterPro" id="IPR015813">
    <property type="entry name" value="Pyrv/PenolPyrv_kinase-like_dom"/>
</dbReference>
<dbReference type="Gene3D" id="3.20.20.60">
    <property type="entry name" value="Phosphoenolpyruvate-binding domains"/>
    <property type="match status" value="1"/>
</dbReference>
<evidence type="ECO:0000313" key="3">
    <source>
        <dbReference type="EMBL" id="VEL40833.1"/>
    </source>
</evidence>
<evidence type="ECO:0000259" key="2">
    <source>
        <dbReference type="Pfam" id="PF03328"/>
    </source>
</evidence>
<dbReference type="InterPro" id="IPR005000">
    <property type="entry name" value="Aldolase/citrate-lyase_domain"/>
</dbReference>
<comment type="caution">
    <text evidence="3">The sequence shown here is derived from an EMBL/GenBank/DDBJ whole genome shotgun (WGS) entry which is preliminary data.</text>
</comment>
<dbReference type="GO" id="GO:0046872">
    <property type="term" value="F:metal ion binding"/>
    <property type="evidence" value="ECO:0007669"/>
    <property type="project" value="UniProtKB-KW"/>
</dbReference>
<dbReference type="PANTHER" id="PTHR11105:SF0">
    <property type="entry name" value="CITRAMALYL-COA LYASE, MITOCHONDRIAL"/>
    <property type="match status" value="1"/>
</dbReference>
<dbReference type="EMBL" id="CAAALY010266653">
    <property type="protein sequence ID" value="VEL40833.1"/>
    <property type="molecule type" value="Genomic_DNA"/>
</dbReference>
<sequence length="97" mass="10519">MPQIGIIGYVETALAVARLQDLCQAYTFASSELAIPLVCLVFGSDDFCVSMGVQRSSTNVEVLYSRQQVALIAKAYGIASIDMVDINLSGWLCNFSF</sequence>
<keyword evidence="1" id="KW-0479">Metal-binding</keyword>
<gene>
    <name evidence="3" type="ORF">PXEA_LOCUS34273</name>
</gene>
<evidence type="ECO:0000313" key="4">
    <source>
        <dbReference type="Proteomes" id="UP000784294"/>
    </source>
</evidence>
<accession>A0A448XNB6</accession>
<dbReference type="Proteomes" id="UP000784294">
    <property type="component" value="Unassembled WGS sequence"/>
</dbReference>
<dbReference type="InterPro" id="IPR040186">
    <property type="entry name" value="Citramalyl-CoA_lyase"/>
</dbReference>